<dbReference type="InterPro" id="IPR036565">
    <property type="entry name" value="Mur-like_cat_sf"/>
</dbReference>
<evidence type="ECO:0000313" key="11">
    <source>
        <dbReference type="EMBL" id="MBO1318753.1"/>
    </source>
</evidence>
<comment type="pathway">
    <text evidence="2 7 8">Cell wall biogenesis; peptidoglycan biosynthesis.</text>
</comment>
<evidence type="ECO:0000313" key="12">
    <source>
        <dbReference type="Proteomes" id="UP000664417"/>
    </source>
</evidence>
<dbReference type="GO" id="GO:0071555">
    <property type="term" value="P:cell wall organization"/>
    <property type="evidence" value="ECO:0007669"/>
    <property type="project" value="UniProtKB-KW"/>
</dbReference>
<comment type="subcellular location">
    <subcellularLocation>
        <location evidence="1 7 8">Cytoplasm</location>
    </subcellularLocation>
</comment>
<dbReference type="PANTHER" id="PTHR43692">
    <property type="entry name" value="UDP-N-ACETYLMURAMOYLALANINE--D-GLUTAMATE LIGASE"/>
    <property type="match status" value="1"/>
</dbReference>
<dbReference type="EC" id="6.3.2.9" evidence="7 8"/>
<dbReference type="HAMAP" id="MF_00639">
    <property type="entry name" value="MurD"/>
    <property type="match status" value="1"/>
</dbReference>
<dbReference type="Gene3D" id="3.40.50.720">
    <property type="entry name" value="NAD(P)-binding Rossmann-like Domain"/>
    <property type="match status" value="1"/>
</dbReference>
<dbReference type="Gene3D" id="3.40.1190.10">
    <property type="entry name" value="Mur-like, catalytic domain"/>
    <property type="match status" value="1"/>
</dbReference>
<keyword evidence="7 8" id="KW-0961">Cell wall biogenesis/degradation</keyword>
<evidence type="ECO:0000259" key="10">
    <source>
        <dbReference type="Pfam" id="PF08245"/>
    </source>
</evidence>
<dbReference type="InterPro" id="IPR036615">
    <property type="entry name" value="Mur_ligase_C_dom_sf"/>
</dbReference>
<dbReference type="Proteomes" id="UP000664417">
    <property type="component" value="Unassembled WGS sequence"/>
</dbReference>
<comment type="function">
    <text evidence="7 8">Cell wall formation. Catalyzes the addition of glutamate to the nucleotide precursor UDP-N-acetylmuramoyl-L-alanine (UMA).</text>
</comment>
<feature type="domain" description="Mur ligase C-terminal" evidence="9">
    <location>
        <begin position="289"/>
        <end position="399"/>
    </location>
</feature>
<dbReference type="SUPFAM" id="SSF53244">
    <property type="entry name" value="MurD-like peptide ligases, peptide-binding domain"/>
    <property type="match status" value="1"/>
</dbReference>
<keyword evidence="7 8" id="KW-0133">Cell shape</keyword>
<proteinExistence type="inferred from homology"/>
<keyword evidence="5 7" id="KW-0547">Nucleotide-binding</keyword>
<dbReference type="GO" id="GO:0005737">
    <property type="term" value="C:cytoplasm"/>
    <property type="evidence" value="ECO:0007669"/>
    <property type="project" value="UniProtKB-SubCell"/>
</dbReference>
<evidence type="ECO:0000256" key="6">
    <source>
        <dbReference type="ARBA" id="ARBA00022840"/>
    </source>
</evidence>
<keyword evidence="7 8" id="KW-0573">Peptidoglycan synthesis</keyword>
<gene>
    <name evidence="7 11" type="primary">murD</name>
    <name evidence="11" type="ORF">J3U88_09795</name>
</gene>
<dbReference type="InterPro" id="IPR005762">
    <property type="entry name" value="MurD"/>
</dbReference>
<evidence type="ECO:0000256" key="3">
    <source>
        <dbReference type="ARBA" id="ARBA00022490"/>
    </source>
</evidence>
<dbReference type="InterPro" id="IPR013221">
    <property type="entry name" value="Mur_ligase_cen"/>
</dbReference>
<dbReference type="GO" id="GO:0008360">
    <property type="term" value="P:regulation of cell shape"/>
    <property type="evidence" value="ECO:0007669"/>
    <property type="project" value="UniProtKB-KW"/>
</dbReference>
<feature type="binding site" evidence="7">
    <location>
        <begin position="105"/>
        <end position="111"/>
    </location>
    <ligand>
        <name>ATP</name>
        <dbReference type="ChEBI" id="CHEBI:30616"/>
    </ligand>
</feature>
<dbReference type="NCBIfam" id="TIGR01087">
    <property type="entry name" value="murD"/>
    <property type="match status" value="1"/>
</dbReference>
<dbReference type="Pfam" id="PF21799">
    <property type="entry name" value="MurD-like_N"/>
    <property type="match status" value="1"/>
</dbReference>
<feature type="domain" description="Mur ligase central" evidence="10">
    <location>
        <begin position="103"/>
        <end position="206"/>
    </location>
</feature>
<keyword evidence="4 7" id="KW-0436">Ligase</keyword>
<dbReference type="PANTHER" id="PTHR43692:SF1">
    <property type="entry name" value="UDP-N-ACETYLMURAMOYLALANINE--D-GLUTAMATE LIGASE"/>
    <property type="match status" value="1"/>
</dbReference>
<evidence type="ECO:0000259" key="9">
    <source>
        <dbReference type="Pfam" id="PF02875"/>
    </source>
</evidence>
<dbReference type="EMBL" id="JAFREP010000007">
    <property type="protein sequence ID" value="MBO1318753.1"/>
    <property type="molecule type" value="Genomic_DNA"/>
</dbReference>
<comment type="catalytic activity">
    <reaction evidence="7 8">
        <text>UDP-N-acetyl-alpha-D-muramoyl-L-alanine + D-glutamate + ATP = UDP-N-acetyl-alpha-D-muramoyl-L-alanyl-D-glutamate + ADP + phosphate + H(+)</text>
        <dbReference type="Rhea" id="RHEA:16429"/>
        <dbReference type="ChEBI" id="CHEBI:15378"/>
        <dbReference type="ChEBI" id="CHEBI:29986"/>
        <dbReference type="ChEBI" id="CHEBI:30616"/>
        <dbReference type="ChEBI" id="CHEBI:43474"/>
        <dbReference type="ChEBI" id="CHEBI:83898"/>
        <dbReference type="ChEBI" id="CHEBI:83900"/>
        <dbReference type="ChEBI" id="CHEBI:456216"/>
        <dbReference type="EC" id="6.3.2.9"/>
    </reaction>
</comment>
<dbReference type="GO" id="GO:0008764">
    <property type="term" value="F:UDP-N-acetylmuramoylalanine-D-glutamate ligase activity"/>
    <property type="evidence" value="ECO:0007669"/>
    <property type="project" value="UniProtKB-UniRule"/>
</dbReference>
<dbReference type="AlphaFoldDB" id="A0A8J7U206"/>
<evidence type="ECO:0000256" key="4">
    <source>
        <dbReference type="ARBA" id="ARBA00022598"/>
    </source>
</evidence>
<dbReference type="Gene3D" id="3.90.190.20">
    <property type="entry name" value="Mur ligase, C-terminal domain"/>
    <property type="match status" value="1"/>
</dbReference>
<reference evidence="11" key="1">
    <citation type="submission" date="2021-03" db="EMBL/GenBank/DDBJ databases">
        <authorList>
            <person name="Wang G."/>
        </authorList>
    </citation>
    <scope>NUCLEOTIDE SEQUENCE</scope>
    <source>
        <strain evidence="11">KCTC 12899</strain>
    </source>
</reference>
<dbReference type="InterPro" id="IPR004101">
    <property type="entry name" value="Mur_ligase_C"/>
</dbReference>
<accession>A0A8J7U206</accession>
<dbReference type="GO" id="GO:0005524">
    <property type="term" value="F:ATP binding"/>
    <property type="evidence" value="ECO:0007669"/>
    <property type="project" value="UniProtKB-UniRule"/>
</dbReference>
<evidence type="ECO:0000256" key="1">
    <source>
        <dbReference type="ARBA" id="ARBA00004496"/>
    </source>
</evidence>
<dbReference type="Pfam" id="PF08245">
    <property type="entry name" value="Mur_ligase_M"/>
    <property type="match status" value="1"/>
</dbReference>
<keyword evidence="12" id="KW-1185">Reference proteome</keyword>
<keyword evidence="7 8" id="KW-0132">Cell division</keyword>
<comment type="caution">
    <text evidence="11">The sequence shown here is derived from an EMBL/GenBank/DDBJ whole genome shotgun (WGS) entry which is preliminary data.</text>
</comment>
<keyword evidence="7 8" id="KW-0131">Cell cycle</keyword>
<keyword evidence="6 7" id="KW-0067">ATP-binding</keyword>
<evidence type="ECO:0000256" key="2">
    <source>
        <dbReference type="ARBA" id="ARBA00004752"/>
    </source>
</evidence>
<evidence type="ECO:0000256" key="8">
    <source>
        <dbReference type="RuleBase" id="RU003664"/>
    </source>
</evidence>
<comment type="similarity">
    <text evidence="7">Belongs to the MurCDEF family.</text>
</comment>
<dbReference type="GO" id="GO:0051301">
    <property type="term" value="P:cell division"/>
    <property type="evidence" value="ECO:0007669"/>
    <property type="project" value="UniProtKB-KW"/>
</dbReference>
<keyword evidence="3 7" id="KW-0963">Cytoplasm</keyword>
<evidence type="ECO:0000256" key="5">
    <source>
        <dbReference type="ARBA" id="ARBA00022741"/>
    </source>
</evidence>
<dbReference type="UniPathway" id="UPA00219"/>
<dbReference type="GO" id="GO:0009252">
    <property type="term" value="P:peptidoglycan biosynthetic process"/>
    <property type="evidence" value="ECO:0007669"/>
    <property type="project" value="UniProtKB-UniRule"/>
</dbReference>
<dbReference type="SUPFAM" id="SSF51984">
    <property type="entry name" value="MurCD N-terminal domain"/>
    <property type="match status" value="1"/>
</dbReference>
<sequence>MMKPVMVAGLGRSGLAVVDRLKAEGLPFVTYDDREAMAEGVEGTQQHYQHAAAVDWSSVAELVVSPGMAITHPLIIAAGKAGVSVISELEFAFRRCRGTLVAVTGSNGKSTTVSLIHHLLETAGRAVRLGGNIGTAFSAIVDDREDVVYVVEVSSFQLEHVQTFRPDIGVILNVSADHLDRHGDLATYRAVKEQLFARQNSEDLALAAPELAAGLPGDARTLALPNRNDTLTEHALRVSGLGYFAYSLNPLLVGPNRTNALFACVVARALGLDGASIRAALASFAGLEHRMERVGTVANRLWINDTKATNVHAAQAGIDAMQGKYVLILGGSDKGERFDGLKLAQNPPQHIVAYGETAPSICADLADFQPVRVDAFDAACREAHRLAAPDSVVLLSPACASFDQFQSFVHRGLRFKQLFSQIDSSTAPSC</sequence>
<evidence type="ECO:0000256" key="7">
    <source>
        <dbReference type="HAMAP-Rule" id="MF_00639"/>
    </source>
</evidence>
<organism evidence="11 12">
    <name type="scientific">Acanthopleuribacter pedis</name>
    <dbReference type="NCBI Taxonomy" id="442870"/>
    <lineage>
        <taxon>Bacteria</taxon>
        <taxon>Pseudomonadati</taxon>
        <taxon>Acidobacteriota</taxon>
        <taxon>Holophagae</taxon>
        <taxon>Acanthopleuribacterales</taxon>
        <taxon>Acanthopleuribacteraceae</taxon>
        <taxon>Acanthopleuribacter</taxon>
    </lineage>
</organism>
<dbReference type="Pfam" id="PF02875">
    <property type="entry name" value="Mur_ligase_C"/>
    <property type="match status" value="1"/>
</dbReference>
<dbReference type="SUPFAM" id="SSF53623">
    <property type="entry name" value="MurD-like peptide ligases, catalytic domain"/>
    <property type="match status" value="1"/>
</dbReference>
<protein>
    <recommendedName>
        <fullName evidence="7 8">UDP-N-acetylmuramoylalanine--D-glutamate ligase</fullName>
        <ecNumber evidence="7 8">6.3.2.9</ecNumber>
    </recommendedName>
    <alternativeName>
        <fullName evidence="7">D-glutamic acid-adding enzyme</fullName>
    </alternativeName>
    <alternativeName>
        <fullName evidence="7">UDP-N-acetylmuramoyl-L-alanyl-D-glutamate synthetase</fullName>
    </alternativeName>
</protein>
<name>A0A8J7U206_9BACT</name>